<dbReference type="PANTHER" id="PTHR30349:SF41">
    <property type="entry name" value="INTEGRASE_RECOMBINASE PROTEIN MJ0367-RELATED"/>
    <property type="match status" value="1"/>
</dbReference>
<accession>A0ABW5N7L8</accession>
<name>A0ABW5N7L8_9FLAO</name>
<dbReference type="InterPro" id="IPR013762">
    <property type="entry name" value="Integrase-like_cat_sf"/>
</dbReference>
<protein>
    <submittedName>
        <fullName evidence="8">Tyrosine-type recombinase/integrase</fullName>
    </submittedName>
</protein>
<dbReference type="InterPro" id="IPR011010">
    <property type="entry name" value="DNA_brk_join_enz"/>
</dbReference>
<dbReference type="InterPro" id="IPR004107">
    <property type="entry name" value="Integrase_SAM-like_N"/>
</dbReference>
<evidence type="ECO:0000256" key="1">
    <source>
        <dbReference type="ARBA" id="ARBA00008857"/>
    </source>
</evidence>
<dbReference type="InterPro" id="IPR050090">
    <property type="entry name" value="Tyrosine_recombinase_XerCD"/>
</dbReference>
<dbReference type="CDD" id="cd00397">
    <property type="entry name" value="DNA_BRE_C"/>
    <property type="match status" value="1"/>
</dbReference>
<dbReference type="PROSITE" id="PS51898">
    <property type="entry name" value="TYR_RECOMBINASE"/>
    <property type="match status" value="1"/>
</dbReference>
<keyword evidence="2" id="KW-0229">DNA integration</keyword>
<dbReference type="Pfam" id="PF13495">
    <property type="entry name" value="Phage_int_SAM_4"/>
    <property type="match status" value="1"/>
</dbReference>
<evidence type="ECO:0000313" key="8">
    <source>
        <dbReference type="EMBL" id="MFD2591027.1"/>
    </source>
</evidence>
<evidence type="ECO:0000259" key="6">
    <source>
        <dbReference type="PROSITE" id="PS51898"/>
    </source>
</evidence>
<evidence type="ECO:0000256" key="4">
    <source>
        <dbReference type="ARBA" id="ARBA00023172"/>
    </source>
</evidence>
<keyword evidence="3 5" id="KW-0238">DNA-binding</keyword>
<evidence type="ECO:0000256" key="5">
    <source>
        <dbReference type="PROSITE-ProRule" id="PRU01248"/>
    </source>
</evidence>
<dbReference type="SUPFAM" id="SSF56349">
    <property type="entry name" value="DNA breaking-rejoining enzymes"/>
    <property type="match status" value="1"/>
</dbReference>
<evidence type="ECO:0000259" key="7">
    <source>
        <dbReference type="PROSITE" id="PS51900"/>
    </source>
</evidence>
<comment type="caution">
    <text evidence="8">The sequence shown here is derived from an EMBL/GenBank/DDBJ whole genome shotgun (WGS) entry which is preliminary data.</text>
</comment>
<keyword evidence="4" id="KW-0233">DNA recombination</keyword>
<dbReference type="EMBL" id="JBHULX010000013">
    <property type="protein sequence ID" value="MFD2591027.1"/>
    <property type="molecule type" value="Genomic_DNA"/>
</dbReference>
<dbReference type="InterPro" id="IPR010998">
    <property type="entry name" value="Integrase_recombinase_N"/>
</dbReference>
<reference evidence="9" key="1">
    <citation type="journal article" date="2019" name="Int. J. Syst. Evol. Microbiol.">
        <title>The Global Catalogue of Microorganisms (GCM) 10K type strain sequencing project: providing services to taxonomists for standard genome sequencing and annotation.</title>
        <authorList>
            <consortium name="The Broad Institute Genomics Platform"/>
            <consortium name="The Broad Institute Genome Sequencing Center for Infectious Disease"/>
            <person name="Wu L."/>
            <person name="Ma J."/>
        </authorList>
    </citation>
    <scope>NUCLEOTIDE SEQUENCE [LARGE SCALE GENOMIC DNA]</scope>
    <source>
        <strain evidence="9">KCTC 42423</strain>
    </source>
</reference>
<dbReference type="InterPro" id="IPR002104">
    <property type="entry name" value="Integrase_catalytic"/>
</dbReference>
<proteinExistence type="inferred from homology"/>
<organism evidence="8 9">
    <name type="scientific">Aquimarina hainanensis</name>
    <dbReference type="NCBI Taxonomy" id="1578017"/>
    <lineage>
        <taxon>Bacteria</taxon>
        <taxon>Pseudomonadati</taxon>
        <taxon>Bacteroidota</taxon>
        <taxon>Flavobacteriia</taxon>
        <taxon>Flavobacteriales</taxon>
        <taxon>Flavobacteriaceae</taxon>
        <taxon>Aquimarina</taxon>
    </lineage>
</organism>
<evidence type="ECO:0000256" key="2">
    <source>
        <dbReference type="ARBA" id="ARBA00022908"/>
    </source>
</evidence>
<feature type="domain" description="Tyr recombinase" evidence="6">
    <location>
        <begin position="106"/>
        <end position="290"/>
    </location>
</feature>
<feature type="domain" description="Core-binding (CB)" evidence="7">
    <location>
        <begin position="1"/>
        <end position="85"/>
    </location>
</feature>
<dbReference type="Gene3D" id="1.10.443.10">
    <property type="entry name" value="Intergrase catalytic core"/>
    <property type="match status" value="1"/>
</dbReference>
<dbReference type="Proteomes" id="UP001597459">
    <property type="component" value="Unassembled WGS sequence"/>
</dbReference>
<sequence>MNIKLLLEDFCHYAKYMRAVSPNTINRYRQQVSYFVEVSKTSDISAVNKKMVHSFFLHGRVAKNWSTATYRTYYMTLIVFFRWCMEHEYMEENFVESMILPKQEKSLPKALKKQEAFKLLEVVYNYPYTHRYLRSRNHAIFSMFLYAGLRKNELLNLKLADVDIENFTIFVRKGKGNKDRIIPMSHTLAQSLDRYLTERKKQGKTCPEFFTSSNRNQGFTVSGLKRLTTRIRSASGIDFTIHKLRHTFATLMVEGGCDIYSLSKMMGHSDIKTTTIYLSATAEHLRSQVYKHPLNIRTFV</sequence>
<gene>
    <name evidence="8" type="ORF">ACFSTE_09305</name>
</gene>
<dbReference type="PROSITE" id="PS51900">
    <property type="entry name" value="CB"/>
    <property type="match status" value="1"/>
</dbReference>
<dbReference type="Pfam" id="PF00589">
    <property type="entry name" value="Phage_integrase"/>
    <property type="match status" value="1"/>
</dbReference>
<comment type="similarity">
    <text evidence="1">Belongs to the 'phage' integrase family.</text>
</comment>
<dbReference type="PANTHER" id="PTHR30349">
    <property type="entry name" value="PHAGE INTEGRASE-RELATED"/>
    <property type="match status" value="1"/>
</dbReference>
<evidence type="ECO:0000256" key="3">
    <source>
        <dbReference type="ARBA" id="ARBA00023125"/>
    </source>
</evidence>
<evidence type="ECO:0000313" key="9">
    <source>
        <dbReference type="Proteomes" id="UP001597459"/>
    </source>
</evidence>
<keyword evidence="9" id="KW-1185">Reference proteome</keyword>
<dbReference type="RefSeq" id="WP_378253215.1">
    <property type="nucleotide sequence ID" value="NZ_JBHSJV010000001.1"/>
</dbReference>
<dbReference type="InterPro" id="IPR044068">
    <property type="entry name" value="CB"/>
</dbReference>
<dbReference type="Gene3D" id="1.10.150.130">
    <property type="match status" value="1"/>
</dbReference>